<keyword evidence="3" id="KW-1185">Reference proteome</keyword>
<feature type="region of interest" description="Disordered" evidence="1">
    <location>
        <begin position="50"/>
        <end position="97"/>
    </location>
</feature>
<sequence length="226" mass="23983">MDTPAIGELLTHDEKKAAEAAFARRPFNPKWSAKARAVYDGLVKALPPTADTTDDLIHDPVSATDSGALHHAPDAGSESSEPDPSQHHESSPKLEASVLPGGIPFAQALETGALIDVTPAAKQLGFSFSVNLTRTLWNTGIAPNEAMPQEEQAARLRDVLMALRLRLATHATISPLIDFPALLTIPPNTVPQPVPLFALLQANGDDGTMVTVLLPNEVSTSIIPMN</sequence>
<name>A0A1W1I5Q6_9BACT</name>
<dbReference type="Proteomes" id="UP000192042">
    <property type="component" value="Chromosome I"/>
</dbReference>
<dbReference type="RefSeq" id="WP_080886716.1">
    <property type="nucleotide sequence ID" value="NZ_LT828648.1"/>
</dbReference>
<proteinExistence type="predicted"/>
<dbReference type="AlphaFoldDB" id="A0A1W1I5Q6"/>
<organism evidence="2 3">
    <name type="scientific">Nitrospira japonica</name>
    <dbReference type="NCBI Taxonomy" id="1325564"/>
    <lineage>
        <taxon>Bacteria</taxon>
        <taxon>Pseudomonadati</taxon>
        <taxon>Nitrospirota</taxon>
        <taxon>Nitrospiria</taxon>
        <taxon>Nitrospirales</taxon>
        <taxon>Nitrospiraceae</taxon>
        <taxon>Nitrospira</taxon>
    </lineage>
</organism>
<reference evidence="2 3" key="1">
    <citation type="submission" date="2017-03" db="EMBL/GenBank/DDBJ databases">
        <authorList>
            <person name="Afonso C.L."/>
            <person name="Miller P.J."/>
            <person name="Scott M.A."/>
            <person name="Spackman E."/>
            <person name="Goraichik I."/>
            <person name="Dimitrov K.M."/>
            <person name="Suarez D.L."/>
            <person name="Swayne D.E."/>
        </authorList>
    </citation>
    <scope>NUCLEOTIDE SEQUENCE [LARGE SCALE GENOMIC DNA]</scope>
    <source>
        <strain evidence="2">Genome sequencing of Nitrospira japonica strain NJ11</strain>
    </source>
</reference>
<dbReference type="STRING" id="1325564.NSJP_2143"/>
<accession>A0A1W1I5Q6</accession>
<dbReference type="EMBL" id="LT828648">
    <property type="protein sequence ID" value="SLM48315.1"/>
    <property type="molecule type" value="Genomic_DNA"/>
</dbReference>
<evidence type="ECO:0000256" key="1">
    <source>
        <dbReference type="SAM" id="MobiDB-lite"/>
    </source>
</evidence>
<evidence type="ECO:0000313" key="2">
    <source>
        <dbReference type="EMBL" id="SLM48315.1"/>
    </source>
</evidence>
<evidence type="ECO:0000313" key="3">
    <source>
        <dbReference type="Proteomes" id="UP000192042"/>
    </source>
</evidence>
<protein>
    <submittedName>
        <fullName evidence="2">Uncharacterized protein</fullName>
    </submittedName>
</protein>
<gene>
    <name evidence="2" type="ORF">NSJP_2143</name>
</gene>
<dbReference type="OrthoDB" id="9785764at2"/>
<dbReference type="KEGG" id="nja:NSJP_2143"/>